<feature type="binding site" evidence="7">
    <location>
        <position position="283"/>
    </location>
    <ligand>
        <name>glyoxylate</name>
        <dbReference type="ChEBI" id="CHEBI:36655"/>
    </ligand>
</feature>
<feature type="binding site" evidence="7">
    <location>
        <position position="133"/>
    </location>
    <ligand>
        <name>glyoxylate</name>
        <dbReference type="ChEBI" id="CHEBI:36655"/>
    </ligand>
</feature>
<dbReference type="PIRSF" id="PIRSF000138">
    <property type="entry name" value="Al-hdrx_acd_dh"/>
    <property type="match status" value="1"/>
</dbReference>
<reference evidence="9" key="1">
    <citation type="submission" date="2019-12" db="EMBL/GenBank/DDBJ databases">
        <authorList>
            <person name="Cremers G."/>
        </authorList>
    </citation>
    <scope>NUCLEOTIDE SEQUENCE</scope>
    <source>
        <strain evidence="9">Vvax</strain>
    </source>
</reference>
<feature type="binding site" evidence="7">
    <location>
        <begin position="334"/>
        <end position="335"/>
    </location>
    <ligand>
        <name>FMN</name>
        <dbReference type="ChEBI" id="CHEBI:58210"/>
    </ligand>
</feature>
<dbReference type="PROSITE" id="PS51349">
    <property type="entry name" value="FMN_HYDROXY_ACID_DH_2"/>
    <property type="match status" value="1"/>
</dbReference>
<comment type="cofactor">
    <cofactor evidence="1">
        <name>FMN</name>
        <dbReference type="ChEBI" id="CHEBI:58210"/>
    </cofactor>
</comment>
<name>A0A679JHV8_VARPD</name>
<sequence length="397" mass="42467">MKLNANDHRRHARRRLPRFVFDYVDGGAENEDCLRRNVDDLAGLHLVPTALRDTRHGDTGIDVFGQRWLAPLGVAPVGFSGLVRPHGDTLLACAAAAAGVPHVLSTPSNDRLEAVREAALRRNPGAVQWMQLYVMGDRAIAEQLVRRAREAGYGALVLTVDAAVSGQRERDVRNGFRLPFRFTPSTLLDLALHPAWSLGMAMQGRSPSFVNLSEADDGATSPQLQAALLSRTMDRTLVWEHLAWLRRLWDGPLVVKGLLHPDDAALAVQHGADAIVVSNHGGRQLDAAPSTITVLPRMVDAVADRIPVFVDGGFRRGSDVVKALAAGATAAFVGRAAVWGMATGGEAGAHGVLAGLVDDIARTMVLIGADRVADVSPRHLLASLSTAQAIQTGDRRG</sequence>
<evidence type="ECO:0000256" key="6">
    <source>
        <dbReference type="PIRSR" id="PIRSR000138-1"/>
    </source>
</evidence>
<evidence type="ECO:0000256" key="4">
    <source>
        <dbReference type="ARBA" id="ARBA00023002"/>
    </source>
</evidence>
<feature type="domain" description="FMN hydroxy acid dehydrogenase" evidence="8">
    <location>
        <begin position="1"/>
        <end position="385"/>
    </location>
</feature>
<dbReference type="InterPro" id="IPR037396">
    <property type="entry name" value="FMN_HAD"/>
</dbReference>
<gene>
    <name evidence="9" type="primary">mdlB_2</name>
    <name evidence="9" type="ORF">VVAX_06370</name>
</gene>
<dbReference type="GO" id="GO:0005886">
    <property type="term" value="C:plasma membrane"/>
    <property type="evidence" value="ECO:0007669"/>
    <property type="project" value="TreeGrafter"/>
</dbReference>
<feature type="binding site" evidence="7">
    <location>
        <position position="23"/>
    </location>
    <ligand>
        <name>glyoxylate</name>
        <dbReference type="ChEBI" id="CHEBI:36655"/>
    </ligand>
</feature>
<feature type="binding site" evidence="7">
    <location>
        <position position="159"/>
    </location>
    <ligand>
        <name>FMN</name>
        <dbReference type="ChEBI" id="CHEBI:58210"/>
    </ligand>
</feature>
<dbReference type="GO" id="GO:0004459">
    <property type="term" value="F:L-lactate dehydrogenase (NAD+) activity"/>
    <property type="evidence" value="ECO:0007669"/>
    <property type="project" value="TreeGrafter"/>
</dbReference>
<feature type="active site" description="Proton acceptor" evidence="6">
    <location>
        <position position="280"/>
    </location>
</feature>
<dbReference type="Gene3D" id="3.20.20.70">
    <property type="entry name" value="Aldolase class I"/>
    <property type="match status" value="1"/>
</dbReference>
<keyword evidence="3 7" id="KW-0288">FMN</keyword>
<feature type="binding site" evidence="7">
    <location>
        <begin position="311"/>
        <end position="315"/>
    </location>
    <ligand>
        <name>FMN</name>
        <dbReference type="ChEBI" id="CHEBI:58210"/>
    </ligand>
</feature>
<feature type="binding site" evidence="7">
    <location>
        <position position="278"/>
    </location>
    <ligand>
        <name>FMN</name>
        <dbReference type="ChEBI" id="CHEBI:58210"/>
    </ligand>
</feature>
<dbReference type="EMBL" id="LR743508">
    <property type="protein sequence ID" value="CAA2110101.1"/>
    <property type="molecule type" value="Genomic_DNA"/>
</dbReference>
<dbReference type="EC" id="1.1.99.31" evidence="9"/>
<dbReference type="GO" id="GO:0033720">
    <property type="term" value="F:(S)-mandelate dehydrogenase activity"/>
    <property type="evidence" value="ECO:0007669"/>
    <property type="project" value="UniProtKB-EC"/>
</dbReference>
<dbReference type="GO" id="GO:0009060">
    <property type="term" value="P:aerobic respiration"/>
    <property type="evidence" value="ECO:0007669"/>
    <property type="project" value="TreeGrafter"/>
</dbReference>
<dbReference type="AlphaFoldDB" id="A0A679JHV8"/>
<evidence type="ECO:0000256" key="3">
    <source>
        <dbReference type="ARBA" id="ARBA00022643"/>
    </source>
</evidence>
<dbReference type="RefSeq" id="WP_339094381.1">
    <property type="nucleotide sequence ID" value="NZ_LR743508.1"/>
</dbReference>
<feature type="binding site" evidence="7">
    <location>
        <position position="280"/>
    </location>
    <ligand>
        <name>glyoxylate</name>
        <dbReference type="ChEBI" id="CHEBI:36655"/>
    </ligand>
</feature>
<evidence type="ECO:0000256" key="2">
    <source>
        <dbReference type="ARBA" id="ARBA00022630"/>
    </source>
</evidence>
<evidence type="ECO:0000313" key="9">
    <source>
        <dbReference type="EMBL" id="CAA2110101.1"/>
    </source>
</evidence>
<protein>
    <submittedName>
        <fullName evidence="9">(S)-mandelate dehydrogenase</fullName>
        <ecNumber evidence="9">1.1.99.31</ecNumber>
    </submittedName>
</protein>
<feature type="binding site" evidence="7">
    <location>
        <begin position="76"/>
        <end position="78"/>
    </location>
    <ligand>
        <name>FMN</name>
        <dbReference type="ChEBI" id="CHEBI:58210"/>
    </ligand>
</feature>
<feature type="binding site" evidence="7">
    <location>
        <position position="131"/>
    </location>
    <ligand>
        <name>FMN</name>
        <dbReference type="ChEBI" id="CHEBI:58210"/>
    </ligand>
</feature>
<evidence type="ECO:0000256" key="1">
    <source>
        <dbReference type="ARBA" id="ARBA00001917"/>
    </source>
</evidence>
<feature type="binding site" evidence="7">
    <location>
        <position position="256"/>
    </location>
    <ligand>
        <name>FMN</name>
        <dbReference type="ChEBI" id="CHEBI:58210"/>
    </ligand>
</feature>
<dbReference type="PANTHER" id="PTHR10578:SF107">
    <property type="entry name" value="2-HYDROXYACID OXIDASE 1"/>
    <property type="match status" value="1"/>
</dbReference>
<comment type="similarity">
    <text evidence="5">Belongs to the FMN-dependent alpha-hydroxy acid dehydrogenase family.</text>
</comment>
<feature type="binding site" evidence="7">
    <location>
        <position position="105"/>
    </location>
    <ligand>
        <name>FMN</name>
        <dbReference type="ChEBI" id="CHEBI:58210"/>
    </ligand>
</feature>
<feature type="binding site" evidence="7">
    <location>
        <position position="168"/>
    </location>
    <ligand>
        <name>glyoxylate</name>
        <dbReference type="ChEBI" id="CHEBI:36655"/>
    </ligand>
</feature>
<dbReference type="InterPro" id="IPR008259">
    <property type="entry name" value="FMN_hydac_DH_AS"/>
</dbReference>
<accession>A0A679JHV8</accession>
<dbReference type="PROSITE" id="PS00557">
    <property type="entry name" value="FMN_HYDROXY_ACID_DH_1"/>
    <property type="match status" value="1"/>
</dbReference>
<dbReference type="InterPro" id="IPR012133">
    <property type="entry name" value="Alpha-hydoxy_acid_DH_FMN"/>
</dbReference>
<dbReference type="Pfam" id="PF01070">
    <property type="entry name" value="FMN_dh"/>
    <property type="match status" value="1"/>
</dbReference>
<dbReference type="GO" id="GO:0010181">
    <property type="term" value="F:FMN binding"/>
    <property type="evidence" value="ECO:0007669"/>
    <property type="project" value="InterPro"/>
</dbReference>
<evidence type="ECO:0000259" key="8">
    <source>
        <dbReference type="PROSITE" id="PS51349"/>
    </source>
</evidence>
<dbReference type="InterPro" id="IPR000262">
    <property type="entry name" value="FMN-dep_DH"/>
</dbReference>
<organism evidence="9">
    <name type="scientific">Variovorax paradoxus</name>
    <dbReference type="NCBI Taxonomy" id="34073"/>
    <lineage>
        <taxon>Bacteria</taxon>
        <taxon>Pseudomonadati</taxon>
        <taxon>Pseudomonadota</taxon>
        <taxon>Betaproteobacteria</taxon>
        <taxon>Burkholderiales</taxon>
        <taxon>Comamonadaceae</taxon>
        <taxon>Variovorax</taxon>
    </lineage>
</organism>
<keyword evidence="4 9" id="KW-0560">Oxidoreductase</keyword>
<dbReference type="FunFam" id="3.20.20.70:FF:000029">
    <property type="entry name" value="L-lactate dehydrogenase"/>
    <property type="match status" value="1"/>
</dbReference>
<dbReference type="InterPro" id="IPR013785">
    <property type="entry name" value="Aldolase_TIM"/>
</dbReference>
<evidence type="ECO:0000256" key="7">
    <source>
        <dbReference type="PIRSR" id="PIRSR000138-2"/>
    </source>
</evidence>
<keyword evidence="2 7" id="KW-0285">Flavoprotein</keyword>
<dbReference type="PANTHER" id="PTHR10578">
    <property type="entry name" value="S -2-HYDROXY-ACID OXIDASE-RELATED"/>
    <property type="match status" value="1"/>
</dbReference>
<dbReference type="CDD" id="cd02809">
    <property type="entry name" value="alpha_hydroxyacid_oxid_FMN"/>
    <property type="match status" value="1"/>
</dbReference>
<proteinExistence type="inferred from homology"/>
<dbReference type="SUPFAM" id="SSF51395">
    <property type="entry name" value="FMN-linked oxidoreductases"/>
    <property type="match status" value="1"/>
</dbReference>
<evidence type="ECO:0000256" key="5">
    <source>
        <dbReference type="ARBA" id="ARBA00024042"/>
    </source>
</evidence>